<dbReference type="PROSITE" id="PS50109">
    <property type="entry name" value="HIS_KIN"/>
    <property type="match status" value="1"/>
</dbReference>
<keyword evidence="6" id="KW-0547">Nucleotide-binding</keyword>
<keyword evidence="5" id="KW-0808">Transferase</keyword>
<feature type="domain" description="HAMP" evidence="12">
    <location>
        <begin position="201"/>
        <end position="256"/>
    </location>
</feature>
<dbReference type="CDD" id="cd00075">
    <property type="entry name" value="HATPase"/>
    <property type="match status" value="1"/>
</dbReference>
<keyword evidence="14" id="KW-1185">Reference proteome</keyword>
<comment type="caution">
    <text evidence="13">The sequence shown here is derived from an EMBL/GenBank/DDBJ whole genome shotgun (WGS) entry which is preliminary data.</text>
</comment>
<name>A0A917CBR9_9HYPH</name>
<evidence type="ECO:0000256" key="7">
    <source>
        <dbReference type="ARBA" id="ARBA00022777"/>
    </source>
</evidence>
<dbReference type="GO" id="GO:0016020">
    <property type="term" value="C:membrane"/>
    <property type="evidence" value="ECO:0007669"/>
    <property type="project" value="UniProtKB-SubCell"/>
</dbReference>
<proteinExistence type="predicted"/>
<evidence type="ECO:0000256" key="4">
    <source>
        <dbReference type="ARBA" id="ARBA00022553"/>
    </source>
</evidence>
<dbReference type="GO" id="GO:0000160">
    <property type="term" value="P:phosphorelay signal transduction system"/>
    <property type="evidence" value="ECO:0007669"/>
    <property type="project" value="UniProtKB-KW"/>
</dbReference>
<dbReference type="InterPro" id="IPR003594">
    <property type="entry name" value="HATPase_dom"/>
</dbReference>
<keyword evidence="10" id="KW-0472">Membrane</keyword>
<keyword evidence="7" id="KW-0418">Kinase</keyword>
<dbReference type="EMBL" id="BMCT01000007">
    <property type="protein sequence ID" value="GGF78957.1"/>
    <property type="molecule type" value="Genomic_DNA"/>
</dbReference>
<feature type="transmembrane region" description="Helical" evidence="10">
    <location>
        <begin position="176"/>
        <end position="204"/>
    </location>
</feature>
<comment type="subcellular location">
    <subcellularLocation>
        <location evidence="2">Membrane</location>
    </subcellularLocation>
</comment>
<dbReference type="Proteomes" id="UP000606044">
    <property type="component" value="Unassembled WGS sequence"/>
</dbReference>
<gene>
    <name evidence="13" type="ORF">GCM10007301_43720</name>
</gene>
<dbReference type="Gene3D" id="3.30.565.10">
    <property type="entry name" value="Histidine kinase-like ATPase, C-terminal domain"/>
    <property type="match status" value="1"/>
</dbReference>
<reference evidence="13" key="2">
    <citation type="submission" date="2020-09" db="EMBL/GenBank/DDBJ databases">
        <authorList>
            <person name="Sun Q."/>
            <person name="Sedlacek I."/>
        </authorList>
    </citation>
    <scope>NUCLEOTIDE SEQUENCE</scope>
    <source>
        <strain evidence="13">CCM 7897</strain>
    </source>
</reference>
<dbReference type="PANTHER" id="PTHR43065:SF10">
    <property type="entry name" value="PEROXIDE STRESS-ACTIVATED HISTIDINE KINASE MAK3"/>
    <property type="match status" value="1"/>
</dbReference>
<dbReference type="InterPro" id="IPR036890">
    <property type="entry name" value="HATPase_C_sf"/>
</dbReference>
<evidence type="ECO:0000259" key="11">
    <source>
        <dbReference type="PROSITE" id="PS50109"/>
    </source>
</evidence>
<feature type="transmembrane region" description="Helical" evidence="10">
    <location>
        <begin position="30"/>
        <end position="51"/>
    </location>
</feature>
<keyword evidence="4" id="KW-0597">Phosphoprotein</keyword>
<dbReference type="GO" id="GO:0005524">
    <property type="term" value="F:ATP binding"/>
    <property type="evidence" value="ECO:0007669"/>
    <property type="project" value="UniProtKB-KW"/>
</dbReference>
<dbReference type="RefSeq" id="WP_244644590.1">
    <property type="nucleotide sequence ID" value="NZ_BMCT01000007.1"/>
</dbReference>
<evidence type="ECO:0000256" key="10">
    <source>
        <dbReference type="SAM" id="Phobius"/>
    </source>
</evidence>
<dbReference type="EC" id="2.7.13.3" evidence="3"/>
<evidence type="ECO:0000256" key="5">
    <source>
        <dbReference type="ARBA" id="ARBA00022679"/>
    </source>
</evidence>
<evidence type="ECO:0000256" key="2">
    <source>
        <dbReference type="ARBA" id="ARBA00004370"/>
    </source>
</evidence>
<dbReference type="InterPro" id="IPR004358">
    <property type="entry name" value="Sig_transdc_His_kin-like_C"/>
</dbReference>
<evidence type="ECO:0000259" key="12">
    <source>
        <dbReference type="PROSITE" id="PS50885"/>
    </source>
</evidence>
<evidence type="ECO:0000256" key="6">
    <source>
        <dbReference type="ARBA" id="ARBA00022741"/>
    </source>
</evidence>
<reference evidence="13" key="1">
    <citation type="journal article" date="2014" name="Int. J. Syst. Evol. Microbiol.">
        <title>Complete genome sequence of Corynebacterium casei LMG S-19264T (=DSM 44701T), isolated from a smear-ripened cheese.</title>
        <authorList>
            <consortium name="US DOE Joint Genome Institute (JGI-PGF)"/>
            <person name="Walter F."/>
            <person name="Albersmeier A."/>
            <person name="Kalinowski J."/>
            <person name="Ruckert C."/>
        </authorList>
    </citation>
    <scope>NUCLEOTIDE SEQUENCE</scope>
    <source>
        <strain evidence="13">CCM 7897</strain>
    </source>
</reference>
<dbReference type="PROSITE" id="PS50885">
    <property type="entry name" value="HAMP"/>
    <property type="match status" value="1"/>
</dbReference>
<evidence type="ECO:0000256" key="1">
    <source>
        <dbReference type="ARBA" id="ARBA00000085"/>
    </source>
</evidence>
<dbReference type="AlphaFoldDB" id="A0A917CBR9"/>
<feature type="domain" description="Histidine kinase" evidence="11">
    <location>
        <begin position="270"/>
        <end position="482"/>
    </location>
</feature>
<dbReference type="SUPFAM" id="SSF55874">
    <property type="entry name" value="ATPase domain of HSP90 chaperone/DNA topoisomerase II/histidine kinase"/>
    <property type="match status" value="1"/>
</dbReference>
<evidence type="ECO:0000313" key="13">
    <source>
        <dbReference type="EMBL" id="GGF78957.1"/>
    </source>
</evidence>
<sequence>MGLPVDQQGTRTTAQPAAERRVRFGLSGKLLVLTVVFVTLAEIAIFVPALANYRLAWISDRLAAARIAALVLDAAPEDTIPADLTRQLLQSVGAKVVVVKREDTRRLLAMSDMPPPIDHHVDTRDTTLWRAVADAFDTLCAGNGRTLRVVGDAPRGGEFLEIVIAETPLRTAMLRFAATLLGISLVVAVLVGVLIYSSLHWMFVRPMRQLTRRMSDFHEAPEDASRIIVPSGRGDEIGVAEEALAEMQTELAQTLAQKTHLAALGLAVSKINHDLRNLLASAQLISDRLVSIPDPAVQRFAPKLMAALDRAIAYCQQTLSYGRAQEPLPDRREVDVAALIAEVRETLGLSEAAPIGWVAAVERNLWADADPDQLFRVLLNIARNARQALEARAPNTPERDQIRISARRVGSVVEIELSDTGPGIPPQLRDRLFAAFQASARPGGTGLGLPIADELVRAHGGELRLLDGTLGATFLISLPDRPIELRQRAQRARA</sequence>
<keyword evidence="10" id="KW-1133">Transmembrane helix</keyword>
<dbReference type="InterPro" id="IPR005467">
    <property type="entry name" value="His_kinase_dom"/>
</dbReference>
<evidence type="ECO:0000256" key="8">
    <source>
        <dbReference type="ARBA" id="ARBA00022840"/>
    </source>
</evidence>
<dbReference type="GO" id="GO:0004673">
    <property type="term" value="F:protein histidine kinase activity"/>
    <property type="evidence" value="ECO:0007669"/>
    <property type="project" value="UniProtKB-EC"/>
</dbReference>
<accession>A0A917CBR9</accession>
<dbReference type="PANTHER" id="PTHR43065">
    <property type="entry name" value="SENSOR HISTIDINE KINASE"/>
    <property type="match status" value="1"/>
</dbReference>
<evidence type="ECO:0000256" key="9">
    <source>
        <dbReference type="ARBA" id="ARBA00023012"/>
    </source>
</evidence>
<keyword evidence="10" id="KW-0812">Transmembrane</keyword>
<dbReference type="InterPro" id="IPR003660">
    <property type="entry name" value="HAMP_dom"/>
</dbReference>
<evidence type="ECO:0000313" key="14">
    <source>
        <dbReference type="Proteomes" id="UP000606044"/>
    </source>
</evidence>
<keyword evidence="8" id="KW-0067">ATP-binding</keyword>
<dbReference type="PRINTS" id="PR00344">
    <property type="entry name" value="BCTRLSENSOR"/>
</dbReference>
<dbReference type="Pfam" id="PF02518">
    <property type="entry name" value="HATPase_c"/>
    <property type="match status" value="1"/>
</dbReference>
<dbReference type="SMART" id="SM00387">
    <property type="entry name" value="HATPase_c"/>
    <property type="match status" value="1"/>
</dbReference>
<keyword evidence="9" id="KW-0902">Two-component regulatory system</keyword>
<comment type="catalytic activity">
    <reaction evidence="1">
        <text>ATP + protein L-histidine = ADP + protein N-phospho-L-histidine.</text>
        <dbReference type="EC" id="2.7.13.3"/>
    </reaction>
</comment>
<organism evidence="13 14">
    <name type="scientific">Azorhizobium oxalatiphilum</name>
    <dbReference type="NCBI Taxonomy" id="980631"/>
    <lineage>
        <taxon>Bacteria</taxon>
        <taxon>Pseudomonadati</taxon>
        <taxon>Pseudomonadota</taxon>
        <taxon>Alphaproteobacteria</taxon>
        <taxon>Hyphomicrobiales</taxon>
        <taxon>Xanthobacteraceae</taxon>
        <taxon>Azorhizobium</taxon>
    </lineage>
</organism>
<dbReference type="Gene3D" id="1.10.287.130">
    <property type="match status" value="1"/>
</dbReference>
<protein>
    <recommendedName>
        <fullName evidence="3">histidine kinase</fullName>
        <ecNumber evidence="3">2.7.13.3</ecNumber>
    </recommendedName>
</protein>
<evidence type="ECO:0000256" key="3">
    <source>
        <dbReference type="ARBA" id="ARBA00012438"/>
    </source>
</evidence>